<accession>A0A812PT00</accession>
<evidence type="ECO:0000313" key="2">
    <source>
        <dbReference type="EMBL" id="CAE7368705.1"/>
    </source>
</evidence>
<dbReference type="AlphaFoldDB" id="A0A812PT00"/>
<comment type="caution">
    <text evidence="2">The sequence shown here is derived from an EMBL/GenBank/DDBJ whole genome shotgun (WGS) entry which is preliminary data.</text>
</comment>
<proteinExistence type="predicted"/>
<name>A0A812PT00_9DINO</name>
<dbReference type="Proteomes" id="UP000604046">
    <property type="component" value="Unassembled WGS sequence"/>
</dbReference>
<evidence type="ECO:0000313" key="3">
    <source>
        <dbReference type="Proteomes" id="UP000604046"/>
    </source>
</evidence>
<protein>
    <submittedName>
        <fullName evidence="2">METTL21A protein</fullName>
    </submittedName>
</protein>
<evidence type="ECO:0000256" key="1">
    <source>
        <dbReference type="SAM" id="MobiDB-lite"/>
    </source>
</evidence>
<sequence length="417" mass="45744">MAHATKRPASPGEDADEDATDRKVLRKGSSWQTFSSSDPLYALMGEVQEKKVVSEDGQVNQERLGRCLQILVMEQAAQKPKDWIEFWAAMNIPVECQSSVLSEIVAFCLSVPPVGGLGAVLAELIKGHRVKTRAVEQAVEQAMAGGQDTGGVLRQMLFSIYPKGPDSDWGWSRVGWSWQEWWKIVERTIGCLDNLAAFDELGLLLERLESEGKPLAQQQIWSEARLAKVRESLCKFADVAAVDAEFRGVALSDPQGKPVEFVRELVQASFMTGDGEYADGMSEAQLGELLNKCCEAQLEFARSLTQDPTVTLQSAFSKLQEIVQQVLQTPPEDGDLVGTAGRWLLARQLQSVAEDAAHVAAKEEKLEACRLIGSPQFHACGSCSRFEEADVEADESTTVDPTDQEFDSEALGACECR</sequence>
<feature type="region of interest" description="Disordered" evidence="1">
    <location>
        <begin position="1"/>
        <end position="36"/>
    </location>
</feature>
<dbReference type="EMBL" id="CAJNDS010002199">
    <property type="protein sequence ID" value="CAE7368705.1"/>
    <property type="molecule type" value="Genomic_DNA"/>
</dbReference>
<organism evidence="2 3">
    <name type="scientific">Symbiodinium natans</name>
    <dbReference type="NCBI Taxonomy" id="878477"/>
    <lineage>
        <taxon>Eukaryota</taxon>
        <taxon>Sar</taxon>
        <taxon>Alveolata</taxon>
        <taxon>Dinophyceae</taxon>
        <taxon>Suessiales</taxon>
        <taxon>Symbiodiniaceae</taxon>
        <taxon>Symbiodinium</taxon>
    </lineage>
</organism>
<gene>
    <name evidence="2" type="primary">METTL21A</name>
    <name evidence="2" type="ORF">SNAT2548_LOCUS20072</name>
</gene>
<dbReference type="OrthoDB" id="443683at2759"/>
<reference evidence="2" key="1">
    <citation type="submission" date="2021-02" db="EMBL/GenBank/DDBJ databases">
        <authorList>
            <person name="Dougan E. K."/>
            <person name="Rhodes N."/>
            <person name="Thang M."/>
            <person name="Chan C."/>
        </authorList>
    </citation>
    <scope>NUCLEOTIDE SEQUENCE</scope>
</reference>
<keyword evidence="3" id="KW-1185">Reference proteome</keyword>